<comment type="cofactor">
    <cofactor evidence="1">
        <name>Zn(2+)</name>
        <dbReference type="ChEBI" id="CHEBI:29105"/>
    </cofactor>
</comment>
<dbReference type="Pfam" id="PF00925">
    <property type="entry name" value="GTP_cyclohydro2"/>
    <property type="match status" value="1"/>
</dbReference>
<dbReference type="InterPro" id="IPR000926">
    <property type="entry name" value="RibA"/>
</dbReference>
<evidence type="ECO:0000256" key="9">
    <source>
        <dbReference type="ARBA" id="ARBA00023134"/>
    </source>
</evidence>
<dbReference type="NCBIfam" id="NF001591">
    <property type="entry name" value="PRK00393.1"/>
    <property type="match status" value="1"/>
</dbReference>
<keyword evidence="5" id="KW-0479">Metal-binding</keyword>
<gene>
    <name evidence="13" type="ORF">NBM05_06920</name>
</gene>
<sequence>MTDTRRADPEEFFPEPGRLVPRTDPELLAVTDPVTVPTQHGSFAVRAWGFADGSEHLSATALGPDGTPVLGSDEAPYVRLHSECLTGDVFGSRRCDCGPQLQEGLRIIARHGGTLVYLRQHEGRGIGLVNKLRAYALQDAGLDTLDANLELGLPADARDYRQAARILEGLGITTLHLVTNNPAKAEALEQQGLTVRTLEPDVIEPVPENARYLATKRDRMRHRILLQPPAGT</sequence>
<dbReference type="GO" id="GO:0003935">
    <property type="term" value="F:GTP cyclohydrolase II activity"/>
    <property type="evidence" value="ECO:0007669"/>
    <property type="project" value="UniProtKB-EC"/>
</dbReference>
<dbReference type="RefSeq" id="WP_254166096.1">
    <property type="nucleotide sequence ID" value="NZ_JANAFB010000013.1"/>
</dbReference>
<dbReference type="SUPFAM" id="SSF142695">
    <property type="entry name" value="RibA-like"/>
    <property type="match status" value="1"/>
</dbReference>
<evidence type="ECO:0000256" key="2">
    <source>
        <dbReference type="ARBA" id="ARBA00004853"/>
    </source>
</evidence>
<evidence type="ECO:0000259" key="12">
    <source>
        <dbReference type="Pfam" id="PF00925"/>
    </source>
</evidence>
<dbReference type="PANTHER" id="PTHR21327:SF18">
    <property type="entry name" value="3,4-DIHYDROXY-2-BUTANONE 4-PHOSPHATE SYNTHASE"/>
    <property type="match status" value="1"/>
</dbReference>
<evidence type="ECO:0000256" key="1">
    <source>
        <dbReference type="ARBA" id="ARBA00001947"/>
    </source>
</evidence>
<organism evidence="13 14">
    <name type="scientific">Rothia santali</name>
    <dbReference type="NCBI Taxonomy" id="2949643"/>
    <lineage>
        <taxon>Bacteria</taxon>
        <taxon>Bacillati</taxon>
        <taxon>Actinomycetota</taxon>
        <taxon>Actinomycetes</taxon>
        <taxon>Micrococcales</taxon>
        <taxon>Micrococcaceae</taxon>
        <taxon>Rothia</taxon>
    </lineage>
</organism>
<dbReference type="GO" id="GO:0009231">
    <property type="term" value="P:riboflavin biosynthetic process"/>
    <property type="evidence" value="ECO:0007669"/>
    <property type="project" value="UniProtKB-KW"/>
</dbReference>
<dbReference type="InterPro" id="IPR032677">
    <property type="entry name" value="GTP_cyclohydro_II"/>
</dbReference>
<evidence type="ECO:0000256" key="8">
    <source>
        <dbReference type="ARBA" id="ARBA00022833"/>
    </source>
</evidence>
<dbReference type="GO" id="GO:0005525">
    <property type="term" value="F:GTP binding"/>
    <property type="evidence" value="ECO:0007669"/>
    <property type="project" value="UniProtKB-KW"/>
</dbReference>
<evidence type="ECO:0000256" key="6">
    <source>
        <dbReference type="ARBA" id="ARBA00022741"/>
    </source>
</evidence>
<keyword evidence="8" id="KW-0862">Zinc</keyword>
<keyword evidence="4" id="KW-0686">Riboflavin biosynthesis</keyword>
<proteinExistence type="predicted"/>
<evidence type="ECO:0000256" key="10">
    <source>
        <dbReference type="ARBA" id="ARBA00049295"/>
    </source>
</evidence>
<dbReference type="EC" id="3.5.4.25" evidence="3"/>
<evidence type="ECO:0000256" key="11">
    <source>
        <dbReference type="SAM" id="MobiDB-lite"/>
    </source>
</evidence>
<dbReference type="Gene3D" id="3.40.50.10990">
    <property type="entry name" value="GTP cyclohydrolase II"/>
    <property type="match status" value="1"/>
</dbReference>
<dbReference type="GO" id="GO:0005829">
    <property type="term" value="C:cytosol"/>
    <property type="evidence" value="ECO:0007669"/>
    <property type="project" value="TreeGrafter"/>
</dbReference>
<evidence type="ECO:0000313" key="14">
    <source>
        <dbReference type="Proteomes" id="UP001139502"/>
    </source>
</evidence>
<evidence type="ECO:0000256" key="4">
    <source>
        <dbReference type="ARBA" id="ARBA00022619"/>
    </source>
</evidence>
<dbReference type="InterPro" id="IPR036144">
    <property type="entry name" value="RibA-like_sf"/>
</dbReference>
<protein>
    <recommendedName>
        <fullName evidence="3">GTP cyclohydrolase II</fullName>
        <ecNumber evidence="3">3.5.4.25</ecNumber>
    </recommendedName>
</protein>
<comment type="catalytic activity">
    <reaction evidence="10">
        <text>GTP + 4 H2O = 2,5-diamino-6-hydroxy-4-(5-phosphoribosylamino)-pyrimidine + formate + 2 phosphate + 3 H(+)</text>
        <dbReference type="Rhea" id="RHEA:23704"/>
        <dbReference type="ChEBI" id="CHEBI:15377"/>
        <dbReference type="ChEBI" id="CHEBI:15378"/>
        <dbReference type="ChEBI" id="CHEBI:15740"/>
        <dbReference type="ChEBI" id="CHEBI:37565"/>
        <dbReference type="ChEBI" id="CHEBI:43474"/>
        <dbReference type="ChEBI" id="CHEBI:58614"/>
        <dbReference type="EC" id="3.5.4.25"/>
    </reaction>
</comment>
<dbReference type="GO" id="GO:0008686">
    <property type="term" value="F:3,4-dihydroxy-2-butanone-4-phosphate synthase activity"/>
    <property type="evidence" value="ECO:0007669"/>
    <property type="project" value="TreeGrafter"/>
</dbReference>
<dbReference type="Proteomes" id="UP001139502">
    <property type="component" value="Unassembled WGS sequence"/>
</dbReference>
<dbReference type="AlphaFoldDB" id="A0A9X2HCH7"/>
<evidence type="ECO:0000256" key="3">
    <source>
        <dbReference type="ARBA" id="ARBA00012762"/>
    </source>
</evidence>
<evidence type="ECO:0000313" key="13">
    <source>
        <dbReference type="EMBL" id="MCP3425745.1"/>
    </source>
</evidence>
<feature type="domain" description="GTP cyclohydrolase II" evidence="12">
    <location>
        <begin position="34"/>
        <end position="196"/>
    </location>
</feature>
<comment type="caution">
    <text evidence="13">The sequence shown here is derived from an EMBL/GenBank/DDBJ whole genome shotgun (WGS) entry which is preliminary data.</text>
</comment>
<keyword evidence="14" id="KW-1185">Reference proteome</keyword>
<keyword evidence="6" id="KW-0547">Nucleotide-binding</keyword>
<dbReference type="PANTHER" id="PTHR21327">
    <property type="entry name" value="GTP CYCLOHYDROLASE II-RELATED"/>
    <property type="match status" value="1"/>
</dbReference>
<reference evidence="13" key="1">
    <citation type="submission" date="2022-06" db="EMBL/GenBank/DDBJ databases">
        <title>Rothia sp. isolated from sandalwood seedling.</title>
        <authorList>
            <person name="Tuikhar N."/>
            <person name="Kirdat K."/>
            <person name="Thorat V."/>
            <person name="Swetha P."/>
            <person name="Padma S."/>
            <person name="Sundararaj R."/>
            <person name="Yadav A."/>
        </authorList>
    </citation>
    <scope>NUCLEOTIDE SEQUENCE</scope>
    <source>
        <strain evidence="13">AR01</strain>
    </source>
</reference>
<dbReference type="GO" id="GO:0046872">
    <property type="term" value="F:metal ion binding"/>
    <property type="evidence" value="ECO:0007669"/>
    <property type="project" value="UniProtKB-KW"/>
</dbReference>
<feature type="region of interest" description="Disordered" evidence="11">
    <location>
        <begin position="1"/>
        <end position="20"/>
    </location>
</feature>
<evidence type="ECO:0000256" key="5">
    <source>
        <dbReference type="ARBA" id="ARBA00022723"/>
    </source>
</evidence>
<name>A0A9X2HCH7_9MICC</name>
<dbReference type="EMBL" id="JANAFB010000013">
    <property type="protein sequence ID" value="MCP3425745.1"/>
    <property type="molecule type" value="Genomic_DNA"/>
</dbReference>
<evidence type="ECO:0000256" key="7">
    <source>
        <dbReference type="ARBA" id="ARBA00022801"/>
    </source>
</evidence>
<keyword evidence="7" id="KW-0378">Hydrolase</keyword>
<accession>A0A9X2HCH7</accession>
<dbReference type="CDD" id="cd00641">
    <property type="entry name" value="GTP_cyclohydro2"/>
    <property type="match status" value="1"/>
</dbReference>
<keyword evidence="9" id="KW-0342">GTP-binding</keyword>
<comment type="pathway">
    <text evidence="2">Cofactor biosynthesis; riboflavin biosynthesis; 5-amino-6-(D-ribitylamino)uracil from GTP: step 1/4.</text>
</comment>